<evidence type="ECO:0000313" key="3">
    <source>
        <dbReference type="EnsemblPlants" id="OMERI07G19610.1"/>
    </source>
</evidence>
<name>A0A0E0EET9_9ORYZ</name>
<feature type="region of interest" description="Disordered" evidence="1">
    <location>
        <begin position="1"/>
        <end position="37"/>
    </location>
</feature>
<proteinExistence type="predicted"/>
<keyword evidence="2" id="KW-1133">Transmembrane helix</keyword>
<accession>A0A0E0EET9</accession>
<reference evidence="3" key="2">
    <citation type="submission" date="2018-05" db="EMBL/GenBank/DDBJ databases">
        <title>OmerRS3 (Oryza meridionalis Reference Sequence Version 3).</title>
        <authorList>
            <person name="Zhang J."/>
            <person name="Kudrna D."/>
            <person name="Lee S."/>
            <person name="Talag J."/>
            <person name="Welchert J."/>
            <person name="Wing R.A."/>
        </authorList>
    </citation>
    <scope>NUCLEOTIDE SEQUENCE [LARGE SCALE GENOMIC DNA]</scope>
    <source>
        <strain evidence="3">cv. OR44</strain>
    </source>
</reference>
<dbReference type="InterPro" id="IPR044288">
    <property type="entry name" value="ZNF598/HEL2"/>
</dbReference>
<dbReference type="HOGENOM" id="CLU_098824_0_0_1"/>
<dbReference type="EnsemblPlants" id="OMERI07G19610.1">
    <property type="protein sequence ID" value="OMERI07G19610.1"/>
    <property type="gene ID" value="OMERI07G19610"/>
</dbReference>
<dbReference type="STRING" id="40149.A0A0E0EET9"/>
<feature type="compositionally biased region" description="Basic and acidic residues" evidence="1">
    <location>
        <begin position="171"/>
        <end position="182"/>
    </location>
</feature>
<evidence type="ECO:0000256" key="2">
    <source>
        <dbReference type="SAM" id="Phobius"/>
    </source>
</evidence>
<evidence type="ECO:0000256" key="1">
    <source>
        <dbReference type="SAM" id="MobiDB-lite"/>
    </source>
</evidence>
<keyword evidence="2" id="KW-0812">Transmembrane</keyword>
<reference evidence="3" key="1">
    <citation type="submission" date="2015-04" db="UniProtKB">
        <authorList>
            <consortium name="EnsemblPlants"/>
        </authorList>
    </citation>
    <scope>IDENTIFICATION</scope>
</reference>
<dbReference type="PANTHER" id="PTHR22938">
    <property type="entry name" value="ZINC FINGER PROTEIN 598"/>
    <property type="match status" value="1"/>
</dbReference>
<protein>
    <submittedName>
        <fullName evidence="3">Uncharacterized protein</fullName>
    </submittedName>
</protein>
<dbReference type="GO" id="GO:0043022">
    <property type="term" value="F:ribosome binding"/>
    <property type="evidence" value="ECO:0007669"/>
    <property type="project" value="TreeGrafter"/>
</dbReference>
<sequence length="216" mass="23159">MAQLDGSAAGDHSHVVIDPPPQQQQLRGVHGASGVGGDRAVRPRRVCAVCSLRIRVFQNNRRCCICRAPCRVVVVTKHVDAIAAAAAAGGWRAVSSRLPRSQTGSGGGYSQVEGRVGEHWWYHAGMRAFFDDERQYAAAARLGAPPPSSCGKASDDDHRPPQARSTGVGNEQHRISRRDPPDEQEQHVLQFVEAVLIGLLVVAAVGLVVLIICVLL</sequence>
<dbReference type="PANTHER" id="PTHR22938:SF15">
    <property type="entry name" value="OS01G0568000 PROTEIN"/>
    <property type="match status" value="1"/>
</dbReference>
<dbReference type="Gramene" id="OMERI07G19610.1">
    <property type="protein sequence ID" value="OMERI07G19610.1"/>
    <property type="gene ID" value="OMERI07G19610"/>
</dbReference>
<keyword evidence="4" id="KW-1185">Reference proteome</keyword>
<feature type="transmembrane region" description="Helical" evidence="2">
    <location>
        <begin position="194"/>
        <end position="215"/>
    </location>
</feature>
<feature type="region of interest" description="Disordered" evidence="1">
    <location>
        <begin position="142"/>
        <end position="182"/>
    </location>
</feature>
<dbReference type="GO" id="GO:0061630">
    <property type="term" value="F:ubiquitin protein ligase activity"/>
    <property type="evidence" value="ECO:0007669"/>
    <property type="project" value="InterPro"/>
</dbReference>
<evidence type="ECO:0000313" key="4">
    <source>
        <dbReference type="Proteomes" id="UP000008021"/>
    </source>
</evidence>
<dbReference type="GO" id="GO:0016567">
    <property type="term" value="P:protein ubiquitination"/>
    <property type="evidence" value="ECO:0007669"/>
    <property type="project" value="TreeGrafter"/>
</dbReference>
<dbReference type="GO" id="GO:0072344">
    <property type="term" value="P:rescue of stalled ribosome"/>
    <property type="evidence" value="ECO:0007669"/>
    <property type="project" value="InterPro"/>
</dbReference>
<dbReference type="AlphaFoldDB" id="A0A0E0EET9"/>
<dbReference type="Proteomes" id="UP000008021">
    <property type="component" value="Chromosome 7"/>
</dbReference>
<keyword evidence="2" id="KW-0472">Membrane</keyword>
<organism evidence="3">
    <name type="scientific">Oryza meridionalis</name>
    <dbReference type="NCBI Taxonomy" id="40149"/>
    <lineage>
        <taxon>Eukaryota</taxon>
        <taxon>Viridiplantae</taxon>
        <taxon>Streptophyta</taxon>
        <taxon>Embryophyta</taxon>
        <taxon>Tracheophyta</taxon>
        <taxon>Spermatophyta</taxon>
        <taxon>Magnoliopsida</taxon>
        <taxon>Liliopsida</taxon>
        <taxon>Poales</taxon>
        <taxon>Poaceae</taxon>
        <taxon>BOP clade</taxon>
        <taxon>Oryzoideae</taxon>
        <taxon>Oryzeae</taxon>
        <taxon>Oryzinae</taxon>
        <taxon>Oryza</taxon>
    </lineage>
</organism>